<dbReference type="PANTHER" id="PTHR33164">
    <property type="entry name" value="TRANSCRIPTIONAL REGULATOR, MARR FAMILY"/>
    <property type="match status" value="1"/>
</dbReference>
<dbReference type="PROSITE" id="PS01117">
    <property type="entry name" value="HTH_MARR_1"/>
    <property type="match status" value="1"/>
</dbReference>
<dbReference type="EMBL" id="JACHZF010000018">
    <property type="protein sequence ID" value="MBB3331744.1"/>
    <property type="molecule type" value="Genomic_DNA"/>
</dbReference>
<keyword evidence="6" id="KW-1185">Reference proteome</keyword>
<gene>
    <name evidence="5" type="ORF">BDK63_002628</name>
</gene>
<evidence type="ECO:0000256" key="3">
    <source>
        <dbReference type="ARBA" id="ARBA00023163"/>
    </source>
</evidence>
<keyword evidence="3" id="KW-0804">Transcription</keyword>
<dbReference type="GO" id="GO:0003677">
    <property type="term" value="F:DNA binding"/>
    <property type="evidence" value="ECO:0007669"/>
    <property type="project" value="UniProtKB-KW"/>
</dbReference>
<dbReference type="PRINTS" id="PR00598">
    <property type="entry name" value="HTHMARR"/>
</dbReference>
<dbReference type="PANTHER" id="PTHR33164:SF13">
    <property type="entry name" value="4-HYDROXYPHENYLACETATE CATABOLISM PROTEIN"/>
    <property type="match status" value="1"/>
</dbReference>
<dbReference type="InterPro" id="IPR000835">
    <property type="entry name" value="HTH_MarR-typ"/>
</dbReference>
<dbReference type="GO" id="GO:0003700">
    <property type="term" value="F:DNA-binding transcription factor activity"/>
    <property type="evidence" value="ECO:0007669"/>
    <property type="project" value="InterPro"/>
</dbReference>
<sequence length="165" mass="18648">MAAQDDRSVANRLFFRLFQASNILQKQTVSAVGLTTVQWAVLGALSRRGYEGGIAFNDLVEYLIVSRQSLDGVLKRLEREGHVRRIPHPDDGRARLILLTDQGRAYWKSLQPQIHDFYAQGLKSLGFDETVSLLHYLNKLQKDLEAIQPITTREAPPSTEDTIDT</sequence>
<organism evidence="5 6">
    <name type="scientific">Halomonas campaniensis</name>
    <dbReference type="NCBI Taxonomy" id="213554"/>
    <lineage>
        <taxon>Bacteria</taxon>
        <taxon>Pseudomonadati</taxon>
        <taxon>Pseudomonadota</taxon>
        <taxon>Gammaproteobacteria</taxon>
        <taxon>Oceanospirillales</taxon>
        <taxon>Halomonadaceae</taxon>
        <taxon>Halomonas</taxon>
    </lineage>
</organism>
<name>A0A7W5PBC2_9GAMM</name>
<evidence type="ECO:0000259" key="4">
    <source>
        <dbReference type="PROSITE" id="PS50995"/>
    </source>
</evidence>
<dbReference type="InterPro" id="IPR039422">
    <property type="entry name" value="MarR/SlyA-like"/>
</dbReference>
<keyword evidence="2 5" id="KW-0238">DNA-binding</keyword>
<dbReference type="Gene3D" id="1.10.10.10">
    <property type="entry name" value="Winged helix-like DNA-binding domain superfamily/Winged helix DNA-binding domain"/>
    <property type="match status" value="1"/>
</dbReference>
<evidence type="ECO:0000256" key="2">
    <source>
        <dbReference type="ARBA" id="ARBA00023125"/>
    </source>
</evidence>
<dbReference type="PROSITE" id="PS50995">
    <property type="entry name" value="HTH_MARR_2"/>
    <property type="match status" value="1"/>
</dbReference>
<dbReference type="InterPro" id="IPR023187">
    <property type="entry name" value="Tscrpt_reg_MarR-type_CS"/>
</dbReference>
<dbReference type="Proteomes" id="UP000553442">
    <property type="component" value="Unassembled WGS sequence"/>
</dbReference>
<dbReference type="SUPFAM" id="SSF46785">
    <property type="entry name" value="Winged helix' DNA-binding domain"/>
    <property type="match status" value="1"/>
</dbReference>
<evidence type="ECO:0000313" key="6">
    <source>
        <dbReference type="Proteomes" id="UP000553442"/>
    </source>
</evidence>
<evidence type="ECO:0000256" key="1">
    <source>
        <dbReference type="ARBA" id="ARBA00023015"/>
    </source>
</evidence>
<feature type="domain" description="HTH marR-type" evidence="4">
    <location>
        <begin position="10"/>
        <end position="142"/>
    </location>
</feature>
<dbReference type="AlphaFoldDB" id="A0A7W5PBC2"/>
<reference evidence="5 6" key="1">
    <citation type="submission" date="2020-08" db="EMBL/GenBank/DDBJ databases">
        <title>Genomic Encyclopedia of Archaeal and Bacterial Type Strains, Phase II (KMG-II): from individual species to whole genera.</title>
        <authorList>
            <person name="Goeker M."/>
        </authorList>
    </citation>
    <scope>NUCLEOTIDE SEQUENCE [LARGE SCALE GENOMIC DNA]</scope>
    <source>
        <strain evidence="5 6">5AG</strain>
    </source>
</reference>
<dbReference type="InterPro" id="IPR036390">
    <property type="entry name" value="WH_DNA-bd_sf"/>
</dbReference>
<proteinExistence type="predicted"/>
<dbReference type="SMART" id="SM00347">
    <property type="entry name" value="HTH_MARR"/>
    <property type="match status" value="1"/>
</dbReference>
<accession>A0A7W5PBC2</accession>
<dbReference type="RefSeq" id="WP_183332660.1">
    <property type="nucleotide sequence ID" value="NZ_JACHZF010000018.1"/>
</dbReference>
<keyword evidence="1" id="KW-0805">Transcription regulation</keyword>
<dbReference type="Pfam" id="PF12802">
    <property type="entry name" value="MarR_2"/>
    <property type="match status" value="1"/>
</dbReference>
<dbReference type="InterPro" id="IPR036388">
    <property type="entry name" value="WH-like_DNA-bd_sf"/>
</dbReference>
<evidence type="ECO:0000313" key="5">
    <source>
        <dbReference type="EMBL" id="MBB3331744.1"/>
    </source>
</evidence>
<dbReference type="GO" id="GO:0006950">
    <property type="term" value="P:response to stress"/>
    <property type="evidence" value="ECO:0007669"/>
    <property type="project" value="TreeGrafter"/>
</dbReference>
<comment type="caution">
    <text evidence="5">The sequence shown here is derived from an EMBL/GenBank/DDBJ whole genome shotgun (WGS) entry which is preliminary data.</text>
</comment>
<protein>
    <submittedName>
        <fullName evidence="5">DNA-binding MarR family transcriptional regulator</fullName>
    </submittedName>
</protein>